<dbReference type="RefSeq" id="WP_099951878.1">
    <property type="nucleotide sequence ID" value="NZ_CP028843.1"/>
</dbReference>
<keyword evidence="2" id="KW-0732">Signal</keyword>
<reference evidence="3 4" key="1">
    <citation type="submission" date="2018-04" db="EMBL/GenBank/DDBJ databases">
        <title>Methylobacterium sp. PR1016A genome.</title>
        <authorList>
            <person name="Park W."/>
        </authorList>
    </citation>
    <scope>NUCLEOTIDE SEQUENCE [LARGE SCALE GENOMIC DNA]</scope>
    <source>
        <strain evidence="3 4">PR1016A</strain>
    </source>
</reference>
<dbReference type="OrthoDB" id="8005857at2"/>
<evidence type="ECO:0000313" key="4">
    <source>
        <dbReference type="Proteomes" id="UP000244755"/>
    </source>
</evidence>
<dbReference type="Proteomes" id="UP000244755">
    <property type="component" value="Chromosome 1"/>
</dbReference>
<sequence>MPARPLLASLLALGLLAPLPALALDSVSETGTGGGPASTIRAPNTTGTGQTVPKPGALGPDATGTVTPRNRQEEKREDQIMKGICIGCSK</sequence>
<name>A0A2R4WEL7_9HYPH</name>
<feature type="chain" id="PRO_5015312751" evidence="2">
    <location>
        <begin position="24"/>
        <end position="90"/>
    </location>
</feature>
<protein>
    <submittedName>
        <fullName evidence="3">Uncharacterized protein</fullName>
    </submittedName>
</protein>
<gene>
    <name evidence="3" type="ORF">DA075_02620</name>
</gene>
<feature type="signal peptide" evidence="2">
    <location>
        <begin position="1"/>
        <end position="23"/>
    </location>
</feature>
<dbReference type="AlphaFoldDB" id="A0A2R4WEL7"/>
<evidence type="ECO:0000256" key="2">
    <source>
        <dbReference type="SAM" id="SignalP"/>
    </source>
</evidence>
<accession>A0A2R4WEL7</accession>
<organism evidence="3 4">
    <name type="scientific">Methylobacterium currus</name>
    <dbReference type="NCBI Taxonomy" id="2051553"/>
    <lineage>
        <taxon>Bacteria</taxon>
        <taxon>Pseudomonadati</taxon>
        <taxon>Pseudomonadota</taxon>
        <taxon>Alphaproteobacteria</taxon>
        <taxon>Hyphomicrobiales</taxon>
        <taxon>Methylobacteriaceae</taxon>
        <taxon>Methylobacterium</taxon>
    </lineage>
</organism>
<keyword evidence="4" id="KW-1185">Reference proteome</keyword>
<dbReference type="KEGG" id="mee:DA075_02620"/>
<feature type="compositionally biased region" description="Polar residues" evidence="1">
    <location>
        <begin position="41"/>
        <end position="51"/>
    </location>
</feature>
<proteinExistence type="predicted"/>
<evidence type="ECO:0000313" key="3">
    <source>
        <dbReference type="EMBL" id="AWB19962.1"/>
    </source>
</evidence>
<feature type="region of interest" description="Disordered" evidence="1">
    <location>
        <begin position="26"/>
        <end position="78"/>
    </location>
</feature>
<dbReference type="EMBL" id="CP028843">
    <property type="protein sequence ID" value="AWB19962.1"/>
    <property type="molecule type" value="Genomic_DNA"/>
</dbReference>
<evidence type="ECO:0000256" key="1">
    <source>
        <dbReference type="SAM" id="MobiDB-lite"/>
    </source>
</evidence>